<evidence type="ECO:0000256" key="3">
    <source>
        <dbReference type="ARBA" id="ARBA00023125"/>
    </source>
</evidence>
<evidence type="ECO:0000313" key="6">
    <source>
        <dbReference type="EMBL" id="PLC49844.1"/>
    </source>
</evidence>
<name>A0A2N4U498_9BURK</name>
<dbReference type="InterPro" id="IPR005119">
    <property type="entry name" value="LysR_subst-bd"/>
</dbReference>
<dbReference type="Pfam" id="PF03466">
    <property type="entry name" value="LysR_substrate"/>
    <property type="match status" value="1"/>
</dbReference>
<proteinExistence type="inferred from homology"/>
<dbReference type="EMBL" id="PDNW01000008">
    <property type="protein sequence ID" value="PLC49844.1"/>
    <property type="molecule type" value="Genomic_DNA"/>
</dbReference>
<gene>
    <name evidence="6" type="ORF">CR159_11190</name>
</gene>
<accession>A0A2N4U498</accession>
<comment type="caution">
    <text evidence="6">The sequence shown here is derived from an EMBL/GenBank/DDBJ whole genome shotgun (WGS) entry which is preliminary data.</text>
</comment>
<organism evidence="6 7">
    <name type="scientific">Pollutimonas subterranea</name>
    <dbReference type="NCBI Taxonomy" id="2045210"/>
    <lineage>
        <taxon>Bacteria</taxon>
        <taxon>Pseudomonadati</taxon>
        <taxon>Pseudomonadota</taxon>
        <taxon>Betaproteobacteria</taxon>
        <taxon>Burkholderiales</taxon>
        <taxon>Alcaligenaceae</taxon>
        <taxon>Pollutimonas</taxon>
    </lineage>
</organism>
<dbReference type="PANTHER" id="PTHR30126">
    <property type="entry name" value="HTH-TYPE TRANSCRIPTIONAL REGULATOR"/>
    <property type="match status" value="1"/>
</dbReference>
<evidence type="ECO:0000256" key="2">
    <source>
        <dbReference type="ARBA" id="ARBA00023015"/>
    </source>
</evidence>
<dbReference type="RefSeq" id="WP_102074037.1">
    <property type="nucleotide sequence ID" value="NZ_PDNW01000008.1"/>
</dbReference>
<dbReference type="Pfam" id="PF00126">
    <property type="entry name" value="HTH_1"/>
    <property type="match status" value="1"/>
</dbReference>
<keyword evidence="7" id="KW-1185">Reference proteome</keyword>
<sequence>MRIAAFVTLEAIVRNGSFAAAAQEVNVTPSAVSMQMKQLEQYLGKQLFDRSGLQVRPTATAHELVELMRLPLHHLDAMRSTGSVVVEGRLKVGIIESMQAQVLPGTLRILVDRYPRLQLKPSRGRSSSLTSAVKAGDLDAALVAQPPRVGPGLLQWEPMLRRELVLIAPPSATESSLAALFRRYEWVRYERDTVTGSLATRFVHEHVAEHRSSLELDTAMAIVATVSAGLGIAIVQPPDAAQLSSYPLRIVRLGRAAPVLQLSLVTRKADSESRALHAFRDALRSALLANDRRLQRD</sequence>
<feature type="domain" description="HTH lysR-type" evidence="5">
    <location>
        <begin position="1"/>
        <end position="58"/>
    </location>
</feature>
<dbReference type="GO" id="GO:0003700">
    <property type="term" value="F:DNA-binding transcription factor activity"/>
    <property type="evidence" value="ECO:0007669"/>
    <property type="project" value="InterPro"/>
</dbReference>
<dbReference type="InterPro" id="IPR036390">
    <property type="entry name" value="WH_DNA-bd_sf"/>
</dbReference>
<keyword evidence="3" id="KW-0238">DNA-binding</keyword>
<dbReference type="SUPFAM" id="SSF46785">
    <property type="entry name" value="Winged helix' DNA-binding domain"/>
    <property type="match status" value="1"/>
</dbReference>
<dbReference type="Gene3D" id="1.10.10.10">
    <property type="entry name" value="Winged helix-like DNA-binding domain superfamily/Winged helix DNA-binding domain"/>
    <property type="match status" value="1"/>
</dbReference>
<dbReference type="AlphaFoldDB" id="A0A2N4U498"/>
<dbReference type="PROSITE" id="PS50931">
    <property type="entry name" value="HTH_LYSR"/>
    <property type="match status" value="1"/>
</dbReference>
<evidence type="ECO:0000256" key="1">
    <source>
        <dbReference type="ARBA" id="ARBA00009437"/>
    </source>
</evidence>
<dbReference type="PANTHER" id="PTHR30126:SF94">
    <property type="entry name" value="LYSR FAMILY TRANSCRIPTIONAL REGULATOR"/>
    <property type="match status" value="1"/>
</dbReference>
<keyword evidence="4" id="KW-0804">Transcription</keyword>
<dbReference type="OrthoDB" id="8707631at2"/>
<evidence type="ECO:0000313" key="7">
    <source>
        <dbReference type="Proteomes" id="UP000234190"/>
    </source>
</evidence>
<evidence type="ECO:0000259" key="5">
    <source>
        <dbReference type="PROSITE" id="PS50931"/>
    </source>
</evidence>
<dbReference type="Gene3D" id="3.40.190.10">
    <property type="entry name" value="Periplasmic binding protein-like II"/>
    <property type="match status" value="2"/>
</dbReference>
<dbReference type="InterPro" id="IPR036388">
    <property type="entry name" value="WH-like_DNA-bd_sf"/>
</dbReference>
<dbReference type="PRINTS" id="PR00039">
    <property type="entry name" value="HTHLYSR"/>
</dbReference>
<reference evidence="6 7" key="1">
    <citation type="submission" date="2017-10" db="EMBL/GenBank/DDBJ databases">
        <title>Two draft genome sequences of Pusillimonas sp. strains isolated from a nitrate- and radionuclide-contaminated groundwater in Russia.</title>
        <authorList>
            <person name="Grouzdev D.S."/>
            <person name="Tourova T.P."/>
            <person name="Goeva M.A."/>
            <person name="Babich T.L."/>
            <person name="Sokolova D.S."/>
            <person name="Abdullin R."/>
            <person name="Poltaraus A.B."/>
            <person name="Toshchakov S.V."/>
            <person name="Nazina T.N."/>
        </authorList>
    </citation>
    <scope>NUCLEOTIDE SEQUENCE [LARGE SCALE GENOMIC DNA]</scope>
    <source>
        <strain evidence="6 7">JR1/69-3-13</strain>
    </source>
</reference>
<dbReference type="Proteomes" id="UP000234190">
    <property type="component" value="Unassembled WGS sequence"/>
</dbReference>
<protein>
    <submittedName>
        <fullName evidence="6">LysR family transcriptional regulator</fullName>
    </submittedName>
</protein>
<evidence type="ECO:0000256" key="4">
    <source>
        <dbReference type="ARBA" id="ARBA00023163"/>
    </source>
</evidence>
<keyword evidence="2" id="KW-0805">Transcription regulation</keyword>
<dbReference type="GO" id="GO:0000976">
    <property type="term" value="F:transcription cis-regulatory region binding"/>
    <property type="evidence" value="ECO:0007669"/>
    <property type="project" value="TreeGrafter"/>
</dbReference>
<dbReference type="SUPFAM" id="SSF53850">
    <property type="entry name" value="Periplasmic binding protein-like II"/>
    <property type="match status" value="1"/>
</dbReference>
<dbReference type="InterPro" id="IPR000847">
    <property type="entry name" value="LysR_HTH_N"/>
</dbReference>
<comment type="similarity">
    <text evidence="1">Belongs to the LysR transcriptional regulatory family.</text>
</comment>